<reference evidence="4" key="1">
    <citation type="submission" date="2022-08" db="UniProtKB">
        <authorList>
            <consortium name="EnsemblMetazoa"/>
        </authorList>
    </citation>
    <scope>IDENTIFICATION</scope>
    <source>
        <strain evidence="4">Israel</strain>
    </source>
</reference>
<dbReference type="InterPro" id="IPR005814">
    <property type="entry name" value="Aminotrans_3"/>
</dbReference>
<dbReference type="SUPFAM" id="SSF53383">
    <property type="entry name" value="PLP-dependent transferases"/>
    <property type="match status" value="1"/>
</dbReference>
<dbReference type="SMART" id="SM00369">
    <property type="entry name" value="LRR_TYP"/>
    <property type="match status" value="24"/>
</dbReference>
<dbReference type="Gene3D" id="3.90.1150.10">
    <property type="entry name" value="Aspartate Aminotransferase, domain 1"/>
    <property type="match status" value="1"/>
</dbReference>
<dbReference type="SUPFAM" id="SSF52058">
    <property type="entry name" value="L domain-like"/>
    <property type="match status" value="4"/>
</dbReference>
<proteinExistence type="predicted"/>
<protein>
    <recommendedName>
        <fullName evidence="6">LRRCT domain-containing protein</fullName>
    </recommendedName>
</protein>
<keyword evidence="1" id="KW-0433">Leucine-rich repeat</keyword>
<evidence type="ECO:0000313" key="4">
    <source>
        <dbReference type="EnsemblMetazoa" id="PPAI005999-PA"/>
    </source>
</evidence>
<keyword evidence="3" id="KW-0663">Pyridoxal phosphate</keyword>
<dbReference type="FunFam" id="3.80.10.10:FF:001164">
    <property type="entry name" value="GH01279p"/>
    <property type="match status" value="2"/>
</dbReference>
<dbReference type="EMBL" id="AJVK01005458">
    <property type="status" value="NOT_ANNOTATED_CDS"/>
    <property type="molecule type" value="Genomic_DNA"/>
</dbReference>
<keyword evidence="5" id="KW-1185">Reference proteome</keyword>
<dbReference type="Gene3D" id="3.80.10.10">
    <property type="entry name" value="Ribonuclease Inhibitor"/>
    <property type="match status" value="8"/>
</dbReference>
<evidence type="ECO:0000256" key="3">
    <source>
        <dbReference type="ARBA" id="ARBA00022898"/>
    </source>
</evidence>
<evidence type="ECO:0000256" key="1">
    <source>
        <dbReference type="ARBA" id="ARBA00022614"/>
    </source>
</evidence>
<dbReference type="EMBL" id="AJVK01005459">
    <property type="status" value="NOT_ANNOTATED_CDS"/>
    <property type="molecule type" value="Genomic_DNA"/>
</dbReference>
<dbReference type="EMBL" id="AJVK01005460">
    <property type="status" value="NOT_ANNOTATED_CDS"/>
    <property type="molecule type" value="Genomic_DNA"/>
</dbReference>
<dbReference type="SMART" id="SM00365">
    <property type="entry name" value="LRR_SD22"/>
    <property type="match status" value="9"/>
</dbReference>
<dbReference type="VEuPathDB" id="VectorBase:PPAPM1_001670"/>
<dbReference type="PROSITE" id="PS51450">
    <property type="entry name" value="LRR"/>
    <property type="match status" value="8"/>
</dbReference>
<dbReference type="VEuPathDB" id="VectorBase:PPAI005999"/>
<dbReference type="GO" id="GO:0030170">
    <property type="term" value="F:pyridoxal phosphate binding"/>
    <property type="evidence" value="ECO:0007669"/>
    <property type="project" value="InterPro"/>
</dbReference>
<dbReference type="InterPro" id="IPR015422">
    <property type="entry name" value="PyrdxlP-dep_Trfase_small"/>
</dbReference>
<dbReference type="Pfam" id="PF13306">
    <property type="entry name" value="LRR_5"/>
    <property type="match status" value="2"/>
</dbReference>
<evidence type="ECO:0000256" key="2">
    <source>
        <dbReference type="ARBA" id="ARBA00022737"/>
    </source>
</evidence>
<dbReference type="InterPro" id="IPR032675">
    <property type="entry name" value="LRR_dom_sf"/>
</dbReference>
<evidence type="ECO:0000313" key="5">
    <source>
        <dbReference type="Proteomes" id="UP000092462"/>
    </source>
</evidence>
<dbReference type="InterPro" id="IPR026906">
    <property type="entry name" value="LRR_5"/>
</dbReference>
<keyword evidence="2" id="KW-0677">Repeat</keyword>
<dbReference type="EMBL" id="AJVK01005457">
    <property type="status" value="NOT_ANNOTATED_CDS"/>
    <property type="molecule type" value="Genomic_DNA"/>
</dbReference>
<dbReference type="Pfam" id="PF00202">
    <property type="entry name" value="Aminotran_3"/>
    <property type="match status" value="1"/>
</dbReference>
<organism evidence="4 5">
    <name type="scientific">Phlebotomus papatasi</name>
    <name type="common">Sandfly</name>
    <dbReference type="NCBI Taxonomy" id="29031"/>
    <lineage>
        <taxon>Eukaryota</taxon>
        <taxon>Metazoa</taxon>
        <taxon>Ecdysozoa</taxon>
        <taxon>Arthropoda</taxon>
        <taxon>Hexapoda</taxon>
        <taxon>Insecta</taxon>
        <taxon>Pterygota</taxon>
        <taxon>Neoptera</taxon>
        <taxon>Endopterygota</taxon>
        <taxon>Diptera</taxon>
        <taxon>Nematocera</taxon>
        <taxon>Psychodoidea</taxon>
        <taxon>Psychodidae</taxon>
        <taxon>Phlebotomus</taxon>
        <taxon>Phlebotomus</taxon>
    </lineage>
</organism>
<dbReference type="PANTHER" id="PTHR45712">
    <property type="entry name" value="AGAP008170-PA"/>
    <property type="match status" value="1"/>
</dbReference>
<dbReference type="InterPro" id="IPR015424">
    <property type="entry name" value="PyrdxlP-dep_Trfase"/>
</dbReference>
<accession>A0A1B0DDM6</accession>
<dbReference type="EnsemblMetazoa" id="PPAI005999-RA">
    <property type="protein sequence ID" value="PPAI005999-PA"/>
    <property type="gene ID" value="PPAI005999"/>
</dbReference>
<dbReference type="InterPro" id="IPR001611">
    <property type="entry name" value="Leu-rich_rpt"/>
</dbReference>
<dbReference type="InterPro" id="IPR015421">
    <property type="entry name" value="PyrdxlP-dep_Trfase_major"/>
</dbReference>
<dbReference type="InterPro" id="IPR050333">
    <property type="entry name" value="SLRP"/>
</dbReference>
<dbReference type="GO" id="GO:0008483">
    <property type="term" value="F:transaminase activity"/>
    <property type="evidence" value="ECO:0007669"/>
    <property type="project" value="InterPro"/>
</dbReference>
<dbReference type="PANTHER" id="PTHR45712:SF22">
    <property type="entry name" value="INSULIN-LIKE GROWTH FACTOR-BINDING PROTEIN COMPLEX ACID LABILE SUBUNIT"/>
    <property type="match status" value="1"/>
</dbReference>
<dbReference type="Pfam" id="PF00560">
    <property type="entry name" value="LRR_1"/>
    <property type="match status" value="1"/>
</dbReference>
<dbReference type="Gene3D" id="3.40.640.10">
    <property type="entry name" value="Type I PLP-dependent aspartate aminotransferase-like (Major domain)"/>
    <property type="match status" value="1"/>
</dbReference>
<sequence length="1437" mass="162815">MVKNAGSVQLFANYDKSYRNYVVDADDNILLDVFTQISSVPLGYNHPDLLSVFTNEHNLKSLINRPALGVFPGEDWPQKLQSVLMSVAPPGTTHVTTMMCGSCSNENAYKNIFIWHRKTQRGENVEFSPQEISSCMINQMPGSPKLSILSFDGAFHGRTLGVLSTTHSKYIHKIDVPAFDWPIAPFPRYRYPLKDFVRENKQEDERCLAQVQDLISEWAKKNNPVAGIVIEPIQIFLHNSVRHIQISQTHLQNVDEETFQGLRLESLKLVNNDIHEILEKSFNSMTHSLITLDMSGNSLHSLCLEALHNIQTLTRLVAQRNHIEALDGNWGSLTESLRSLHISGNSITELSSPFDERKINNGTQSPPSTTLSTRTFAKLRKLVWLNLSENRLSHVGGNSLPRSLVTCDFSRNVLTTFPVGAFEHLHDIKIISLKDNLLTSIDGIEFANKVHLEKIDFSFNELTSVPSQLFNGTIRSKAINLENNFLTSLPPAAFRGTSAVHVVLAFNSIASIDSCAFAGLENTLEYLDLERNHLSNVFEGLDTLNRMRYLYLTANEINHIAHLPPTLKVLSLSSNNFTSIPAESLQNCTDLSYLNMGYNKVSDLPENGFVSWGAELQTLLLRNNKITMLNYGSFNGLDSIKEISLSFNDIHYVHPSAFVNISKTLKILELSFGIYREDIPLEALNPLTELMWLGLDNNNLKLIPDDSLISLKELTFINIAYNRITVLPRTIFVPEIHKNLMDVDASYNVIERLFTNTFDELIMLQFVNLASNNIRHLERHCFHNLPFLTYIDLSYNSLRNVTEAAFAFLPNLLALDLMFNSLSSFSLKAFRHVSNSSTPMRLNISHNEVAVFEGELSSYLYVHTLDASHNFLTDPGVFHNLGQSLRKLYLQSNNISSLTNHAFGDLEVLDCLNLSNNNISSLRRRSFQGLMNLQELDLSDNRIEQLQFEQFGFLKKLRVLNLKGNRLKSLPRDAFVNTRIEFLDMSGNFLGLWPANTFSDIGFTLRSIRLDGNQVEYLDATMFSNTNFLLELRLAHNRITVLPDNTFSHLPNLTTLDISFNPLVSTNFKELLLHLPSLRRLNLRSTGLYTLPPMVAQSRLTELDISQNHIQDMSSLRDAPRLRVLHVAYNKIVNLTHLVRYIPQRLRVLDLSGNPIRKVSSNDFAQICFLDDLSIEGVKLPADAFVQLRNLRVLHVTSQYHLGEIISRTRTIRELHVTVLEEHIHERLFEKAINATKINLLDIRGPRAKTISPNAFNGFARSQDLTIRLRNTLINDLPPGLFYALKHVPRLKIDISDNLLATLSPDTFYPNASAWDAVGTRSIIGGLDVSGNPLQCDCGLVWLGHWLRRWLRETVQIHLVTKDEQQIMSRQARGNTCLDPISGKKLTFLEIFPEDLLCHASALSSFAHRFAGRESQRHLFGPHTIPALLLIIYFLIL</sequence>
<dbReference type="Proteomes" id="UP000092462">
    <property type="component" value="Unassembled WGS sequence"/>
</dbReference>
<dbReference type="InterPro" id="IPR003591">
    <property type="entry name" value="Leu-rich_rpt_typical-subtyp"/>
</dbReference>
<dbReference type="SMART" id="SM00364">
    <property type="entry name" value="LRR_BAC"/>
    <property type="match status" value="13"/>
</dbReference>
<dbReference type="SUPFAM" id="SSF52047">
    <property type="entry name" value="RNI-like"/>
    <property type="match status" value="1"/>
</dbReference>
<evidence type="ECO:0008006" key="6">
    <source>
        <dbReference type="Google" id="ProtNLM"/>
    </source>
</evidence>
<name>A0A1B0DDM6_PHLPP</name>
<dbReference type="Pfam" id="PF13855">
    <property type="entry name" value="LRR_8"/>
    <property type="match status" value="5"/>
</dbReference>